<dbReference type="SMART" id="SM00487">
    <property type="entry name" value="DEXDc"/>
    <property type="match status" value="1"/>
</dbReference>
<evidence type="ECO:0000256" key="4">
    <source>
        <dbReference type="ARBA" id="ARBA00022741"/>
    </source>
</evidence>
<comment type="cofactor">
    <cofactor evidence="12">
        <name>Zn(2+)</name>
        <dbReference type="ChEBI" id="CHEBI:29105"/>
    </cofactor>
    <text evidence="12">Binds 2 zinc ions per subunit.</text>
</comment>
<dbReference type="RefSeq" id="WP_022001657.1">
    <property type="nucleotide sequence ID" value="NZ_AP024085.1"/>
</dbReference>
<keyword evidence="4 12" id="KW-0547">Nucleotide-binding</keyword>
<keyword evidence="10 12" id="KW-0413">Isomerase</keyword>
<dbReference type="EMBL" id="AP024085">
    <property type="protein sequence ID" value="BCL58597.1"/>
    <property type="molecule type" value="Genomic_DNA"/>
</dbReference>
<dbReference type="NCBIfam" id="TIGR00595">
    <property type="entry name" value="priA"/>
    <property type="match status" value="1"/>
</dbReference>
<comment type="catalytic activity">
    <reaction evidence="12">
        <text>Couples ATP hydrolysis with the unwinding of duplex DNA by translocating in the 3'-5' direction.</text>
        <dbReference type="EC" id="5.6.2.4"/>
    </reaction>
</comment>
<evidence type="ECO:0000256" key="5">
    <source>
        <dbReference type="ARBA" id="ARBA00022801"/>
    </source>
</evidence>
<feature type="domain" description="Helicase ATP-binding" evidence="13">
    <location>
        <begin position="209"/>
        <end position="375"/>
    </location>
</feature>
<name>A0A2T3FXX0_9FIRM</name>
<evidence type="ECO:0000256" key="8">
    <source>
        <dbReference type="ARBA" id="ARBA00022840"/>
    </source>
</evidence>
<reference evidence="18" key="3">
    <citation type="submission" date="2020-09" db="EMBL/GenBank/DDBJ databases">
        <title>Complete genome sequencing of Faecalibacillus intestinalis strain 14EGH31.</title>
        <authorList>
            <person name="Sakamoto M."/>
            <person name="Murakami T."/>
            <person name="Mori H."/>
        </authorList>
    </citation>
    <scope>NUCLEOTIDE SEQUENCE [LARGE SCALE GENOMIC DNA]</scope>
    <source>
        <strain evidence="18">14EGH31</strain>
    </source>
</reference>
<evidence type="ECO:0000259" key="14">
    <source>
        <dbReference type="PROSITE" id="PS51194"/>
    </source>
</evidence>
<dbReference type="GO" id="GO:0003677">
    <property type="term" value="F:DNA binding"/>
    <property type="evidence" value="ECO:0007669"/>
    <property type="project" value="UniProtKB-UniRule"/>
</dbReference>
<dbReference type="GO" id="GO:0005524">
    <property type="term" value="F:ATP binding"/>
    <property type="evidence" value="ECO:0007669"/>
    <property type="project" value="UniProtKB-UniRule"/>
</dbReference>
<feature type="binding site" evidence="12">
    <location>
        <position position="446"/>
    </location>
    <ligand>
        <name>Zn(2+)</name>
        <dbReference type="ChEBI" id="CHEBI:29105"/>
        <label>2</label>
    </ligand>
</feature>
<dbReference type="InterPro" id="IPR041236">
    <property type="entry name" value="PriA_C"/>
</dbReference>
<evidence type="ECO:0000256" key="11">
    <source>
        <dbReference type="ARBA" id="ARBA00048988"/>
    </source>
</evidence>
<dbReference type="Pfam" id="PF17764">
    <property type="entry name" value="PriA_3primeBD"/>
    <property type="match status" value="1"/>
</dbReference>
<dbReference type="PANTHER" id="PTHR30580:SF0">
    <property type="entry name" value="PRIMOSOMAL PROTEIN N"/>
    <property type="match status" value="1"/>
</dbReference>
<dbReference type="EMBL" id="PYLQ01000013">
    <property type="protein sequence ID" value="PST40117.1"/>
    <property type="molecule type" value="Genomic_DNA"/>
</dbReference>
<evidence type="ECO:0000313" key="18">
    <source>
        <dbReference type="Proteomes" id="UP000593842"/>
    </source>
</evidence>
<keyword evidence="2 12" id="KW-0235">DNA replication</keyword>
<dbReference type="SUPFAM" id="SSF52540">
    <property type="entry name" value="P-loop containing nucleoside triphosphate hydrolases"/>
    <property type="match status" value="2"/>
</dbReference>
<keyword evidence="1 12" id="KW-0639">Primosome</keyword>
<dbReference type="Proteomes" id="UP000240974">
    <property type="component" value="Unassembled WGS sequence"/>
</dbReference>
<dbReference type="InterPro" id="IPR027417">
    <property type="entry name" value="P-loop_NTPase"/>
</dbReference>
<evidence type="ECO:0000256" key="7">
    <source>
        <dbReference type="ARBA" id="ARBA00022833"/>
    </source>
</evidence>
<dbReference type="GeneID" id="70580747"/>
<sequence length="729" mass="84252">MYIVKVLVEHAIYKLDTTYDYLSKYQVLAGCRVHIRFGYQQLVGYVVECQETLFTQKQLEEKNGFKYSFIQDVIDQKPLLNQELQELANYLSKQTLSTRISCLQCMLPPQLKPSTNHSVGIKYQKVVSFVKDIPLKTTKQQEALNYIKEHDLLPIKDYPFSTALLNNIEKQGAIIYKQVEVYRNPYNEHLQQEDYPLTTSQQKVVNQILASFHQFKTFLLYGVTGSGKTEVYLHLSRFVIEQGKTVLMLVPEIALTPMMVSAFKSRFGKSVAILHSKLSAGERYDEYRRIIDDEVKIVVGARSAVFAPLENIGLIIMDEEHDASYKQESPPRYLTSQVARKRGAYHQCPVVLGSATPSLESYSRALKGAYELCILSQRVNQKPLPQIELIDMVEEMKAHHYEVLSRKMKAKIQETIDKNEQVILLLNKRGYSSYVRCLDCDEVLKCPHCDVSLTYHKDTHTMRCHYCDFQVPYQQKCSHCGSTNIKLIGSGTQKIEEYLQNNFINSRVIRYDVDSTRKKQGHHQLLKQFENQEANILIGTQMIAKGLDFENVTFVGVINADLSLNIPDFRANERTFQLLEQVSGRSGRGKKQGTVMIQTYNPDHFVLQCVKNHDYQSFYQKEMEMRKLAKYPPYCYLISILVQGKKEDDVTFCSQQIKEYLVKQLPKAIVLGPANCTIYKMNDIYRKRMTLKITNTTHVYEVLHAMSDYYNKKGRKVNVICDFNPYTTI</sequence>
<comment type="similarity">
    <text evidence="12">Belongs to the helicase family. PriA subfamily.</text>
</comment>
<evidence type="ECO:0000259" key="13">
    <source>
        <dbReference type="PROSITE" id="PS51192"/>
    </source>
</evidence>
<dbReference type="CDD" id="cd17929">
    <property type="entry name" value="DEXHc_priA"/>
    <property type="match status" value="1"/>
</dbReference>
<dbReference type="Pfam" id="PF00271">
    <property type="entry name" value="Helicase_C"/>
    <property type="match status" value="1"/>
</dbReference>
<evidence type="ECO:0000313" key="15">
    <source>
        <dbReference type="EMBL" id="BCL58597.1"/>
    </source>
</evidence>
<feature type="binding site" evidence="12">
    <location>
        <position position="449"/>
    </location>
    <ligand>
        <name>Zn(2+)</name>
        <dbReference type="ChEBI" id="CHEBI:29105"/>
        <label>2</label>
    </ligand>
</feature>
<dbReference type="InterPro" id="IPR042115">
    <property type="entry name" value="PriA_3primeBD_sf"/>
</dbReference>
<dbReference type="GO" id="GO:0006302">
    <property type="term" value="P:double-strand break repair"/>
    <property type="evidence" value="ECO:0007669"/>
    <property type="project" value="InterPro"/>
</dbReference>
<dbReference type="Pfam" id="PF00270">
    <property type="entry name" value="DEAD"/>
    <property type="match status" value="1"/>
</dbReference>
<dbReference type="GO" id="GO:0008270">
    <property type="term" value="F:zinc ion binding"/>
    <property type="evidence" value="ECO:0007669"/>
    <property type="project" value="UniProtKB-UniRule"/>
</dbReference>
<keyword evidence="17" id="KW-1185">Reference proteome</keyword>
<dbReference type="GO" id="GO:0006269">
    <property type="term" value="P:DNA replication, synthesis of primer"/>
    <property type="evidence" value="ECO:0007669"/>
    <property type="project" value="UniProtKB-KW"/>
</dbReference>
<evidence type="ECO:0000256" key="2">
    <source>
        <dbReference type="ARBA" id="ARBA00022705"/>
    </source>
</evidence>
<feature type="domain" description="Helicase C-terminal" evidence="14">
    <location>
        <begin position="472"/>
        <end position="629"/>
    </location>
</feature>
<evidence type="ECO:0000256" key="12">
    <source>
        <dbReference type="HAMAP-Rule" id="MF_00983"/>
    </source>
</evidence>
<dbReference type="AlphaFoldDB" id="A0A2T3FXX0"/>
<evidence type="ECO:0000256" key="10">
    <source>
        <dbReference type="ARBA" id="ARBA00023235"/>
    </source>
</evidence>
<keyword evidence="8 12" id="KW-0067">ATP-binding</keyword>
<dbReference type="EC" id="5.6.2.4" evidence="12"/>
<dbReference type="SMART" id="SM00490">
    <property type="entry name" value="HELICc"/>
    <property type="match status" value="1"/>
</dbReference>
<dbReference type="PANTHER" id="PTHR30580">
    <property type="entry name" value="PRIMOSOMAL PROTEIN N"/>
    <property type="match status" value="1"/>
</dbReference>
<dbReference type="InterPro" id="IPR011545">
    <property type="entry name" value="DEAD/DEAH_box_helicase_dom"/>
</dbReference>
<dbReference type="Proteomes" id="UP000593842">
    <property type="component" value="Chromosome"/>
</dbReference>
<gene>
    <name evidence="12 16" type="primary">priA</name>
    <name evidence="16" type="ORF">C7U54_09460</name>
    <name evidence="15" type="ORF">Fi14EGH31_23090</name>
</gene>
<reference evidence="16 17" key="1">
    <citation type="journal article" date="2019" name="Int. J. Syst. Evol. Microbiol.">
        <title>Faecalibacillus intestinalis gen. nov., sp. nov. and Faecalibacillus faecis sp. nov., isolated from human faeces.</title>
        <authorList>
            <person name="Seo B."/>
            <person name="Jeon K."/>
            <person name="Baek I."/>
            <person name="Lee Y.M."/>
            <person name="Baek K."/>
            <person name="Ko G."/>
        </authorList>
    </citation>
    <scope>NUCLEOTIDE SEQUENCE [LARGE SCALE GENOMIC DNA]</scope>
    <source>
        <strain evidence="16 17">SNUG30099</strain>
    </source>
</reference>
<evidence type="ECO:0000313" key="17">
    <source>
        <dbReference type="Proteomes" id="UP000240974"/>
    </source>
</evidence>
<dbReference type="FunFam" id="3.40.50.300:FF:000489">
    <property type="entry name" value="Primosome assembly protein PriA"/>
    <property type="match status" value="1"/>
</dbReference>
<keyword evidence="5 12" id="KW-0378">Hydrolase</keyword>
<dbReference type="Pfam" id="PF18074">
    <property type="entry name" value="PriA_C"/>
    <property type="match status" value="1"/>
</dbReference>
<dbReference type="Pfam" id="PF18319">
    <property type="entry name" value="Zn_ribbon_PriA"/>
    <property type="match status" value="1"/>
</dbReference>
<dbReference type="KEGG" id="fit:Fi14EGH31_23090"/>
<feature type="binding site" evidence="12">
    <location>
        <position position="437"/>
    </location>
    <ligand>
        <name>Zn(2+)</name>
        <dbReference type="ChEBI" id="CHEBI:29105"/>
        <label>1</label>
    </ligand>
</feature>
<dbReference type="GO" id="GO:0006310">
    <property type="term" value="P:DNA recombination"/>
    <property type="evidence" value="ECO:0007669"/>
    <property type="project" value="InterPro"/>
</dbReference>
<dbReference type="InterPro" id="IPR040498">
    <property type="entry name" value="PriA_CRR"/>
</dbReference>
<evidence type="ECO:0000256" key="9">
    <source>
        <dbReference type="ARBA" id="ARBA00023125"/>
    </source>
</evidence>
<evidence type="ECO:0000313" key="16">
    <source>
        <dbReference type="EMBL" id="PST40117.1"/>
    </source>
</evidence>
<dbReference type="HAMAP" id="MF_00983">
    <property type="entry name" value="PriA"/>
    <property type="match status" value="1"/>
</dbReference>
<keyword evidence="7 12" id="KW-0862">Zinc</keyword>
<feature type="binding site" evidence="12">
    <location>
        <position position="440"/>
    </location>
    <ligand>
        <name>Zn(2+)</name>
        <dbReference type="ChEBI" id="CHEBI:29105"/>
        <label>1</label>
    </ligand>
</feature>
<comment type="catalytic activity">
    <reaction evidence="11 12">
        <text>ATP + H2O = ADP + phosphate + H(+)</text>
        <dbReference type="Rhea" id="RHEA:13065"/>
        <dbReference type="ChEBI" id="CHEBI:15377"/>
        <dbReference type="ChEBI" id="CHEBI:15378"/>
        <dbReference type="ChEBI" id="CHEBI:30616"/>
        <dbReference type="ChEBI" id="CHEBI:43474"/>
        <dbReference type="ChEBI" id="CHEBI:456216"/>
        <dbReference type="EC" id="5.6.2.4"/>
    </reaction>
</comment>
<dbReference type="Gene3D" id="3.40.1440.60">
    <property type="entry name" value="PriA, 3(prime) DNA-binding domain"/>
    <property type="match status" value="1"/>
</dbReference>
<dbReference type="GO" id="GO:0043138">
    <property type="term" value="F:3'-5' DNA helicase activity"/>
    <property type="evidence" value="ECO:0007669"/>
    <property type="project" value="UniProtKB-EC"/>
</dbReference>
<dbReference type="CDD" id="cd18804">
    <property type="entry name" value="SF2_C_priA"/>
    <property type="match status" value="1"/>
</dbReference>
<evidence type="ECO:0000256" key="3">
    <source>
        <dbReference type="ARBA" id="ARBA00022723"/>
    </source>
</evidence>
<dbReference type="PROSITE" id="PS51192">
    <property type="entry name" value="HELICASE_ATP_BIND_1"/>
    <property type="match status" value="1"/>
</dbReference>
<dbReference type="InterPro" id="IPR005259">
    <property type="entry name" value="PriA"/>
</dbReference>
<comment type="function">
    <text evidence="12">Initiates the restart of stalled replication forks, which reloads the replicative helicase on sites other than the origin of replication. Recognizes and binds to abandoned replication forks and remodels them to uncover a helicase loading site. Promotes assembly of the primosome at these replication forks.</text>
</comment>
<comment type="subunit">
    <text evidence="12">Component of the replication restart primosome.</text>
</comment>
<dbReference type="GO" id="GO:1990077">
    <property type="term" value="C:primosome complex"/>
    <property type="evidence" value="ECO:0007669"/>
    <property type="project" value="UniProtKB-UniRule"/>
</dbReference>
<dbReference type="PROSITE" id="PS51194">
    <property type="entry name" value="HELICASE_CTER"/>
    <property type="match status" value="1"/>
</dbReference>
<organism evidence="16 17">
    <name type="scientific">Faecalibacillus intestinalis</name>
    <dbReference type="NCBI Taxonomy" id="1982626"/>
    <lineage>
        <taxon>Bacteria</taxon>
        <taxon>Bacillati</taxon>
        <taxon>Bacillota</taxon>
        <taxon>Erysipelotrichia</taxon>
        <taxon>Erysipelotrichales</taxon>
        <taxon>Coprobacillaceae</taxon>
        <taxon>Faecalibacillus</taxon>
    </lineage>
</organism>
<dbReference type="InterPro" id="IPR014001">
    <property type="entry name" value="Helicase_ATP-bd"/>
</dbReference>
<feature type="binding site" evidence="12">
    <location>
        <position position="480"/>
    </location>
    <ligand>
        <name>Zn(2+)</name>
        <dbReference type="ChEBI" id="CHEBI:29105"/>
        <label>1</label>
    </ligand>
</feature>
<keyword evidence="9 12" id="KW-0238">DNA-binding</keyword>
<dbReference type="InterPro" id="IPR041222">
    <property type="entry name" value="PriA_3primeBD"/>
</dbReference>
<dbReference type="GO" id="GO:0006270">
    <property type="term" value="P:DNA replication initiation"/>
    <property type="evidence" value="ECO:0007669"/>
    <property type="project" value="TreeGrafter"/>
</dbReference>
<dbReference type="InterPro" id="IPR001650">
    <property type="entry name" value="Helicase_C-like"/>
</dbReference>
<feature type="binding site" evidence="12">
    <location>
        <position position="464"/>
    </location>
    <ligand>
        <name>Zn(2+)</name>
        <dbReference type="ChEBI" id="CHEBI:29105"/>
        <label>2</label>
    </ligand>
</feature>
<evidence type="ECO:0000256" key="6">
    <source>
        <dbReference type="ARBA" id="ARBA00022806"/>
    </source>
</evidence>
<reference evidence="15" key="2">
    <citation type="journal article" date="2020" name="Microbiol. Resour. Announc.">
        <title>Complete Genome Sequence of Faecalibacillus intestinalis JCM 34082, Isolated from Feces from a Healthy Japanese Female.</title>
        <authorList>
            <person name="Sakamoto M."/>
            <person name="Ikeyama N."/>
            <person name="Toyoda A."/>
            <person name="Murakami T."/>
            <person name="Mori H."/>
            <person name="Ohkuma M."/>
        </authorList>
    </citation>
    <scope>NUCLEOTIDE SEQUENCE</scope>
    <source>
        <strain evidence="15">14EGH31</strain>
    </source>
</reference>
<feature type="binding site" evidence="12">
    <location>
        <position position="477"/>
    </location>
    <ligand>
        <name>Zn(2+)</name>
        <dbReference type="ChEBI" id="CHEBI:29105"/>
        <label>1</label>
    </ligand>
</feature>
<evidence type="ECO:0000256" key="1">
    <source>
        <dbReference type="ARBA" id="ARBA00022515"/>
    </source>
</evidence>
<feature type="binding site" evidence="12">
    <location>
        <position position="467"/>
    </location>
    <ligand>
        <name>Zn(2+)</name>
        <dbReference type="ChEBI" id="CHEBI:29105"/>
        <label>2</label>
    </ligand>
</feature>
<proteinExistence type="inferred from homology"/>
<accession>A0A2T3FXX0</accession>
<keyword evidence="6 12" id="KW-0347">Helicase</keyword>
<keyword evidence="3 12" id="KW-0479">Metal-binding</keyword>
<dbReference type="Gene3D" id="3.40.50.300">
    <property type="entry name" value="P-loop containing nucleotide triphosphate hydrolases"/>
    <property type="match status" value="2"/>
</dbReference>
<protein>
    <recommendedName>
        <fullName evidence="12">Replication restart protein PriA</fullName>
    </recommendedName>
    <alternativeName>
        <fullName evidence="12">ATP-dependent DNA helicase PriA</fullName>
        <ecNumber evidence="12">5.6.2.4</ecNumber>
    </alternativeName>
    <alternativeName>
        <fullName evidence="12">DNA 3'-5' helicase PriA</fullName>
    </alternativeName>
</protein>
<dbReference type="GO" id="GO:0016787">
    <property type="term" value="F:hydrolase activity"/>
    <property type="evidence" value="ECO:0007669"/>
    <property type="project" value="UniProtKB-KW"/>
</dbReference>